<keyword evidence="3" id="KW-0732">Signal</keyword>
<evidence type="ECO:0000259" key="4">
    <source>
        <dbReference type="PROSITE" id="PS51352"/>
    </source>
</evidence>
<evidence type="ECO:0000256" key="3">
    <source>
        <dbReference type="SAM" id="SignalP"/>
    </source>
</evidence>
<dbReference type="InterPro" id="IPR036249">
    <property type="entry name" value="Thioredoxin-like_sf"/>
</dbReference>
<dbReference type="InterPro" id="IPR042418">
    <property type="entry name" value="TXNDC15"/>
</dbReference>
<dbReference type="Pfam" id="PF00085">
    <property type="entry name" value="Thioredoxin"/>
    <property type="match status" value="1"/>
</dbReference>
<evidence type="ECO:0000256" key="1">
    <source>
        <dbReference type="SAM" id="MobiDB-lite"/>
    </source>
</evidence>
<evidence type="ECO:0000313" key="5">
    <source>
        <dbReference type="EMBL" id="AEE61419.1"/>
    </source>
</evidence>
<feature type="domain" description="Thioredoxin" evidence="4">
    <location>
        <begin position="87"/>
        <end position="231"/>
    </location>
</feature>
<name>J3JT99_DENPD</name>
<dbReference type="PROSITE" id="PS51352">
    <property type="entry name" value="THIOREDOXIN_2"/>
    <property type="match status" value="1"/>
</dbReference>
<organism evidence="5">
    <name type="scientific">Dendroctonus ponderosae</name>
    <name type="common">Mountain pine beetle</name>
    <dbReference type="NCBI Taxonomy" id="77166"/>
    <lineage>
        <taxon>Eukaryota</taxon>
        <taxon>Metazoa</taxon>
        <taxon>Ecdysozoa</taxon>
        <taxon>Arthropoda</taxon>
        <taxon>Hexapoda</taxon>
        <taxon>Insecta</taxon>
        <taxon>Pterygota</taxon>
        <taxon>Neoptera</taxon>
        <taxon>Endopterygota</taxon>
        <taxon>Coleoptera</taxon>
        <taxon>Polyphaga</taxon>
        <taxon>Cucujiformia</taxon>
        <taxon>Curculionidae</taxon>
        <taxon>Scolytinae</taxon>
        <taxon>Dendroctonus</taxon>
    </lineage>
</organism>
<protein>
    <recommendedName>
        <fullName evidence="4">Thioredoxin domain-containing protein</fullName>
    </recommendedName>
</protein>
<dbReference type="EMBL" id="BT126455">
    <property type="protein sequence ID" value="AEE61419.1"/>
    <property type="molecule type" value="mRNA"/>
</dbReference>
<accession>J3JT99</accession>
<dbReference type="GO" id="GO:0005929">
    <property type="term" value="C:cilium"/>
    <property type="evidence" value="ECO:0007669"/>
    <property type="project" value="TreeGrafter"/>
</dbReference>
<sequence length="306" mass="34359">MIAIKFRKSKAYLQPLFLLSLLIAGSYANENDQHNEDETNSPAKNNQNEKILKENYEPVFDEPLSELMLVSDALSEINNSASQSSNVTIEESSNSTTNAENETGNIFKCSQVPTEPVVQLVNDTELIKLLMPGPKSANRNVAAPCIAVLFYSKNCPFSSMAAPHFNALARAFTDIKLVAINAMHYHLFNTQNGIVGVPTLLLFHNGRSVIRYNGSEYNLEAFINFIAKNTNLIPIPNSVVTSPDFAGPVVSSPSKDSDMFLILSWLFIVVCSCYYFSKSRVWKWMVETIQRNWRESEQHAQHEHME</sequence>
<reference evidence="5" key="1">
    <citation type="journal article" date="2012" name="Insect Biochem. Mol. Biol.">
        <title>Transcriptome and full-length cDNA resources for the mountain pine beetle, Dendroctonus ponderosae Hopkins, a major insect pest of pine forests.</title>
        <authorList>
            <person name="Keeling C.I."/>
            <person name="Henderson H."/>
            <person name="Li M."/>
            <person name="Yuen M."/>
            <person name="Clark E.L."/>
            <person name="Fraser J.D."/>
            <person name="Huber D.P."/>
            <person name="Liao N.Y."/>
            <person name="Roderick Docking T."/>
            <person name="Birol I."/>
            <person name="Chan S.K."/>
            <person name="Taylor G.A."/>
            <person name="Palmquist D."/>
            <person name="Jones S.J."/>
            <person name="Bohlmann J."/>
        </authorList>
    </citation>
    <scope>NUCLEOTIDE SEQUENCE</scope>
    <source>
        <tissue evidence="5">Midgut and adhering fatbody of emerged adults of both sexes after feeding on lodgepole pine for up to 64 h</tissue>
    </source>
</reference>
<dbReference type="Gene3D" id="3.40.30.10">
    <property type="entry name" value="Glutaredoxin"/>
    <property type="match status" value="1"/>
</dbReference>
<feature type="chain" id="PRO_5003771267" description="Thioredoxin domain-containing protein" evidence="3">
    <location>
        <begin position="29"/>
        <end position="306"/>
    </location>
</feature>
<keyword evidence="2" id="KW-1133">Transmembrane helix</keyword>
<dbReference type="HOGENOM" id="CLU_050221_2_0_1"/>
<dbReference type="SUPFAM" id="SSF52833">
    <property type="entry name" value="Thioredoxin-like"/>
    <property type="match status" value="1"/>
</dbReference>
<dbReference type="GO" id="GO:0060271">
    <property type="term" value="P:cilium assembly"/>
    <property type="evidence" value="ECO:0007669"/>
    <property type="project" value="TreeGrafter"/>
</dbReference>
<evidence type="ECO:0000256" key="2">
    <source>
        <dbReference type="SAM" id="Phobius"/>
    </source>
</evidence>
<keyword evidence="2" id="KW-0812">Transmembrane</keyword>
<dbReference type="PANTHER" id="PTHR14684">
    <property type="entry name" value="THIOREDOXIN DOMAIN-CONTAINING PROTEIN 15"/>
    <property type="match status" value="1"/>
</dbReference>
<dbReference type="AlphaFoldDB" id="J3JT99"/>
<keyword evidence="2" id="KW-0472">Membrane</keyword>
<dbReference type="InterPro" id="IPR013766">
    <property type="entry name" value="Thioredoxin_domain"/>
</dbReference>
<dbReference type="OrthoDB" id="1899781at2759"/>
<feature type="region of interest" description="Disordered" evidence="1">
    <location>
        <begin position="81"/>
        <end position="100"/>
    </location>
</feature>
<proteinExistence type="evidence at transcript level"/>
<dbReference type="PANTHER" id="PTHR14684:SF2">
    <property type="entry name" value="THIOREDOXIN DOMAIN-CONTAINING PROTEIN 15"/>
    <property type="match status" value="1"/>
</dbReference>
<feature type="transmembrane region" description="Helical" evidence="2">
    <location>
        <begin position="259"/>
        <end position="277"/>
    </location>
</feature>
<feature type="signal peptide" evidence="3">
    <location>
        <begin position="1"/>
        <end position="28"/>
    </location>
</feature>